<protein>
    <submittedName>
        <fullName evidence="1">Uncharacterized protein</fullName>
    </submittedName>
</protein>
<evidence type="ECO:0000313" key="1">
    <source>
        <dbReference type="EMBL" id="KAK4832903.1"/>
    </source>
</evidence>
<comment type="caution">
    <text evidence="1">The sequence shown here is derived from an EMBL/GenBank/DDBJ whole genome shotgun (WGS) entry which is preliminary data.</text>
</comment>
<evidence type="ECO:0000313" key="2">
    <source>
        <dbReference type="Proteomes" id="UP001333110"/>
    </source>
</evidence>
<name>A0AAN7NT12_MYCAM</name>
<organism evidence="1 2">
    <name type="scientific">Mycteria americana</name>
    <name type="common">Wood stork</name>
    <dbReference type="NCBI Taxonomy" id="33587"/>
    <lineage>
        <taxon>Eukaryota</taxon>
        <taxon>Metazoa</taxon>
        <taxon>Chordata</taxon>
        <taxon>Craniata</taxon>
        <taxon>Vertebrata</taxon>
        <taxon>Euteleostomi</taxon>
        <taxon>Archelosauria</taxon>
        <taxon>Archosauria</taxon>
        <taxon>Dinosauria</taxon>
        <taxon>Saurischia</taxon>
        <taxon>Theropoda</taxon>
        <taxon>Coelurosauria</taxon>
        <taxon>Aves</taxon>
        <taxon>Neognathae</taxon>
        <taxon>Neoaves</taxon>
        <taxon>Aequornithes</taxon>
        <taxon>Ciconiiformes</taxon>
        <taxon>Ciconiidae</taxon>
        <taxon>Mycteria</taxon>
    </lineage>
</organism>
<dbReference type="EMBL" id="JAUNZN010000001">
    <property type="protein sequence ID" value="KAK4832903.1"/>
    <property type="molecule type" value="Genomic_DNA"/>
</dbReference>
<accession>A0AAN7NT12</accession>
<proteinExistence type="predicted"/>
<sequence>MDLDTGALSTGTTVMARYRVSHNNSVEADPSQHRLIQEFGKRTIPAKIGSTFAISSNYGYWKAAIRSPRSLLFSRLNNPNSLSQSAQERCSSPLIIFVALLWTHSNRSMSFLYWGPQTQMQYPRWGLTRVEQRGRITSLDLLVTLLLMQPRIQLAFWAASAHCRVLLSFLSTNTPKSFSSGRAALNPFSAQPVFVLGIVPTHVQDLALGPVELHEVHTCPPLKPVKVPLDGIPSLQRVDSTTQLGDVGKLAEGALNPTVHVTDKDVKQRQSQYQPLRNTTHHWYPLGHRAIDCNSLSATIQPIPYPPSSPSIKSMSLQFRDKDVVWDSVKCFAQVQLKTLKVTERLERVHWRTTKIGLENLAYEERLKEVALFSLEKKRLRIIFLYVLPGLKAVINLWRAVRITEKAPCNTRGYNSIPGTRRES</sequence>
<keyword evidence="2" id="KW-1185">Reference proteome</keyword>
<gene>
    <name evidence="1" type="ORF">QYF61_026546</name>
</gene>
<reference evidence="1 2" key="1">
    <citation type="journal article" date="2023" name="J. Hered.">
        <title>Chromosome-level genome of the wood stork (Mycteria americana) provides insight into avian chromosome evolution.</title>
        <authorList>
            <person name="Flamio R. Jr."/>
            <person name="Ramstad K.M."/>
        </authorList>
    </citation>
    <scope>NUCLEOTIDE SEQUENCE [LARGE SCALE GENOMIC DNA]</scope>
    <source>
        <strain evidence="1">JAX WOST 10</strain>
    </source>
</reference>
<dbReference type="Proteomes" id="UP001333110">
    <property type="component" value="Unassembled WGS sequence"/>
</dbReference>
<dbReference type="AlphaFoldDB" id="A0AAN7NT12"/>